<gene>
    <name evidence="1" type="ORF">EDWATA_02944</name>
</gene>
<evidence type="ECO:0000313" key="1">
    <source>
        <dbReference type="EMBL" id="EFE22049.1"/>
    </source>
</evidence>
<dbReference type="Proteomes" id="UP000003692">
    <property type="component" value="Unassembled WGS sequence"/>
</dbReference>
<name>D4F857_EDWTA</name>
<comment type="caution">
    <text evidence="1">The sequence shown here is derived from an EMBL/GenBank/DDBJ whole genome shotgun (WGS) entry which is preliminary data.</text>
</comment>
<dbReference type="EMBL" id="ADGK01000251">
    <property type="protein sequence ID" value="EFE22049.1"/>
    <property type="molecule type" value="Genomic_DNA"/>
</dbReference>
<evidence type="ECO:0000313" key="2">
    <source>
        <dbReference type="Proteomes" id="UP000003692"/>
    </source>
</evidence>
<organism evidence="1 2">
    <name type="scientific">Edwardsiella tarda ATCC 23685</name>
    <dbReference type="NCBI Taxonomy" id="500638"/>
    <lineage>
        <taxon>Bacteria</taxon>
        <taxon>Pseudomonadati</taxon>
        <taxon>Pseudomonadota</taxon>
        <taxon>Gammaproteobacteria</taxon>
        <taxon>Enterobacterales</taxon>
        <taxon>Hafniaceae</taxon>
        <taxon>Edwardsiella</taxon>
    </lineage>
</organism>
<reference evidence="1 2" key="1">
    <citation type="submission" date="2010-02" db="EMBL/GenBank/DDBJ databases">
        <authorList>
            <person name="Weinstock G."/>
            <person name="Sodergren E."/>
            <person name="Clifton S."/>
            <person name="Fulton L."/>
            <person name="Fulton B."/>
            <person name="Courtney L."/>
            <person name="Fronick C."/>
            <person name="Harrison M."/>
            <person name="Strong C."/>
            <person name="Farmer C."/>
            <person name="Delahaunty K."/>
            <person name="Markovic C."/>
            <person name="Hall O."/>
            <person name="Minx P."/>
            <person name="Tomlinson C."/>
            <person name="Mitreva M."/>
            <person name="Nelson J."/>
            <person name="Hou S."/>
            <person name="Wollam A."/>
            <person name="Pepin K.H."/>
            <person name="Johnson M."/>
            <person name="Bhonagiri V."/>
            <person name="Zhang X."/>
            <person name="Suruliraj S."/>
            <person name="Warren W."/>
            <person name="Chinwalla A."/>
            <person name="Mardis E.R."/>
            <person name="Wilson R.K."/>
        </authorList>
    </citation>
    <scope>NUCLEOTIDE SEQUENCE [LARGE SCALE GENOMIC DNA]</scope>
    <source>
        <strain evidence="1 2">ATCC 23685</strain>
    </source>
</reference>
<accession>D4F857</accession>
<dbReference type="AlphaFoldDB" id="D4F857"/>
<proteinExistence type="predicted"/>
<sequence>MVINLTILINVSNSLGIYVDIYYLNKCCSKITNIIKKHRPHFLTIKIATSPLARVPPRRAADGSSAYVSSLTLSPYRLIALSPYRPG</sequence>
<dbReference type="HOGENOM" id="CLU_2478417_0_0_6"/>
<protein>
    <submittedName>
        <fullName evidence="1">Uncharacterized protein</fullName>
    </submittedName>
</protein>